<comment type="similarity">
    <text evidence="1">Belongs to the GSP E family.</text>
</comment>
<dbReference type="Gene3D" id="3.40.50.300">
    <property type="entry name" value="P-loop containing nucleotide triphosphate hydrolases"/>
    <property type="match status" value="1"/>
</dbReference>
<dbReference type="eggNOG" id="COG4962">
    <property type="taxonomic scope" value="Bacteria"/>
</dbReference>
<sequence length="451" mass="49558">MKLSDSLRAGRRLSPVKPRAGIDDQLHQRTYNSVKSKVHFRLVEELDLATVTDLPREELAAAVRQTLQEITTVEQLPLNQTERSMLVSDLMNEIMGLGPLEPLMADPTVQDILVNGHAQVYVEKSGLLTLSATRFRDDEHLMQIIDRIVTAVGRRVDESSPMVDARLADGSRVNVVIPPLSLCGPVLSIRKFAHQALTVEALIDNQSITPEIYEYMRAAIKSRLNILISGGTGVGKTTFLNILSGFIPEAERIITIEDSAELRLHQPHVISLEARPGNTEGRGSVTMTDLVRNSLRMRPDRIIVGEARGGEVMDMLQAMNTGHPGSMSTIHANSPRNALSRIQVMADMGESSFSERALRGLIASAINVIVQLNRLADGKRRVTSISEVTGMQGETVTSQDVFVFEQHGIGARGAVYGVFQGTGVVSSYLDHFRSHGINLNTDIFSFQSHVR</sequence>
<dbReference type="AlphaFoldDB" id="F2NFB0"/>
<organism evidence="4 5">
    <name type="scientific">Desulfobacca acetoxidans (strain ATCC 700848 / DSM 11109 / ASRB2)</name>
    <dbReference type="NCBI Taxonomy" id="880072"/>
    <lineage>
        <taxon>Bacteria</taxon>
        <taxon>Pseudomonadati</taxon>
        <taxon>Thermodesulfobacteriota</taxon>
        <taxon>Desulfobaccia</taxon>
        <taxon>Desulfobaccales</taxon>
        <taxon>Desulfobaccaceae</taxon>
        <taxon>Desulfobacca</taxon>
    </lineage>
</organism>
<dbReference type="HOGENOM" id="CLU_005379_4_1_7"/>
<dbReference type="Pfam" id="PF00437">
    <property type="entry name" value="T2SSE"/>
    <property type="match status" value="1"/>
</dbReference>
<name>F2NFB0_DESAR</name>
<proteinExistence type="inferred from homology"/>
<feature type="region of interest" description="Disordered" evidence="2">
    <location>
        <begin position="1"/>
        <end position="21"/>
    </location>
</feature>
<protein>
    <submittedName>
        <fullName evidence="4">Type II secretion system protein E</fullName>
    </submittedName>
</protein>
<dbReference type="PANTHER" id="PTHR30486:SF15">
    <property type="entry name" value="TYPE II_IV SECRETION SYSTEM ATPASE"/>
    <property type="match status" value="1"/>
</dbReference>
<feature type="domain" description="Bacterial type II secretion system protein E" evidence="3">
    <location>
        <begin position="96"/>
        <end position="387"/>
    </location>
</feature>
<dbReference type="CDD" id="cd01130">
    <property type="entry name" value="VirB11-like_ATPase"/>
    <property type="match status" value="1"/>
</dbReference>
<dbReference type="GO" id="GO:0016887">
    <property type="term" value="F:ATP hydrolysis activity"/>
    <property type="evidence" value="ECO:0007669"/>
    <property type="project" value="InterPro"/>
</dbReference>
<keyword evidence="5" id="KW-1185">Reference proteome</keyword>
<dbReference type="EMBL" id="CP002629">
    <property type="protein sequence ID" value="AEB08665.1"/>
    <property type="molecule type" value="Genomic_DNA"/>
</dbReference>
<dbReference type="OrthoDB" id="9810761at2"/>
<dbReference type="PANTHER" id="PTHR30486">
    <property type="entry name" value="TWITCHING MOTILITY PROTEIN PILT"/>
    <property type="match status" value="1"/>
</dbReference>
<reference evidence="4 5" key="1">
    <citation type="journal article" date="2011" name="Stand. Genomic Sci.">
        <title>Complete genome sequence of the acetate-degrading sulfate reducer Desulfobacca acetoxidans type strain (ASRB2).</title>
        <authorList>
            <person name="Goker M."/>
            <person name="Teshima H."/>
            <person name="Lapidus A."/>
            <person name="Nolan M."/>
            <person name="Lucas S."/>
            <person name="Hammon N."/>
            <person name="Deshpande S."/>
            <person name="Cheng J.F."/>
            <person name="Tapia R."/>
            <person name="Han C."/>
            <person name="Goodwin L."/>
            <person name="Pitluck S."/>
            <person name="Huntemann M."/>
            <person name="Liolios K."/>
            <person name="Ivanova N."/>
            <person name="Pagani I."/>
            <person name="Mavromatis K."/>
            <person name="Ovchinikova G."/>
            <person name="Pati A."/>
            <person name="Chen A."/>
            <person name="Palaniappan K."/>
            <person name="Land M."/>
            <person name="Hauser L."/>
            <person name="Brambilla E.M."/>
            <person name="Rohde M."/>
            <person name="Spring S."/>
            <person name="Detter J.C."/>
            <person name="Woyke T."/>
            <person name="Bristow J."/>
            <person name="Eisen J.A."/>
            <person name="Markowitz V."/>
            <person name="Hugenholtz P."/>
            <person name="Kyrpides N.C."/>
            <person name="Klenk H.P."/>
        </authorList>
    </citation>
    <scope>NUCLEOTIDE SEQUENCE [LARGE SCALE GENOMIC DNA]</scope>
    <source>
        <strain evidence="5">ATCC 700848 / DSM 11109 / ASRB2</strain>
    </source>
</reference>
<dbReference type="KEGG" id="dao:Desac_0786"/>
<dbReference type="InterPro" id="IPR027417">
    <property type="entry name" value="P-loop_NTPase"/>
</dbReference>
<accession>F2NFB0</accession>
<dbReference type="RefSeq" id="WP_013705778.1">
    <property type="nucleotide sequence ID" value="NC_015388.1"/>
</dbReference>
<dbReference type="STRING" id="880072.Desac_0786"/>
<dbReference type="InterPro" id="IPR001482">
    <property type="entry name" value="T2SS/T4SS_dom"/>
</dbReference>
<dbReference type="Gene3D" id="3.30.450.380">
    <property type="match status" value="1"/>
</dbReference>
<gene>
    <name evidence="4" type="ordered locus">Desac_0786</name>
</gene>
<evidence type="ECO:0000313" key="4">
    <source>
        <dbReference type="EMBL" id="AEB08665.1"/>
    </source>
</evidence>
<reference evidence="5" key="2">
    <citation type="submission" date="2011-03" db="EMBL/GenBank/DDBJ databases">
        <title>The complete genome of Desulfobacca acetoxidans DSM 11109.</title>
        <authorList>
            <consortium name="US DOE Joint Genome Institute (JGI-PGF)"/>
            <person name="Lucas S."/>
            <person name="Copeland A."/>
            <person name="Lapidus A."/>
            <person name="Bruce D."/>
            <person name="Goodwin L."/>
            <person name="Pitluck S."/>
            <person name="Peters L."/>
            <person name="Kyrpides N."/>
            <person name="Mavromatis K."/>
            <person name="Ivanova N."/>
            <person name="Ovchinnikova G."/>
            <person name="Teshima H."/>
            <person name="Detter J.C."/>
            <person name="Han C."/>
            <person name="Land M."/>
            <person name="Hauser L."/>
            <person name="Markowitz V."/>
            <person name="Cheng J.-F."/>
            <person name="Hugenholtz P."/>
            <person name="Woyke T."/>
            <person name="Wu D."/>
            <person name="Spring S."/>
            <person name="Schueler E."/>
            <person name="Brambilla E."/>
            <person name="Klenk H.-P."/>
            <person name="Eisen J.A."/>
        </authorList>
    </citation>
    <scope>NUCLEOTIDE SEQUENCE [LARGE SCALE GENOMIC DNA]</scope>
    <source>
        <strain evidence="5">ATCC 700848 / DSM 11109 / ASRB2</strain>
    </source>
</reference>
<evidence type="ECO:0000256" key="1">
    <source>
        <dbReference type="ARBA" id="ARBA00006611"/>
    </source>
</evidence>
<evidence type="ECO:0000313" key="5">
    <source>
        <dbReference type="Proteomes" id="UP000000483"/>
    </source>
</evidence>
<evidence type="ECO:0000259" key="3">
    <source>
        <dbReference type="Pfam" id="PF00437"/>
    </source>
</evidence>
<evidence type="ECO:0000256" key="2">
    <source>
        <dbReference type="SAM" id="MobiDB-lite"/>
    </source>
</evidence>
<dbReference type="SUPFAM" id="SSF52540">
    <property type="entry name" value="P-loop containing nucleoside triphosphate hydrolases"/>
    <property type="match status" value="1"/>
</dbReference>
<dbReference type="InterPro" id="IPR050921">
    <property type="entry name" value="T4SS_GSP_E_ATPase"/>
</dbReference>
<dbReference type="Proteomes" id="UP000000483">
    <property type="component" value="Chromosome"/>
</dbReference>